<dbReference type="AlphaFoldDB" id="A0A0A9X3V5"/>
<keyword evidence="1" id="KW-0863">Zinc-finger</keyword>
<keyword evidence="1" id="KW-0862">Zinc</keyword>
<feature type="domain" description="C2H2-type" evidence="2">
    <location>
        <begin position="52"/>
        <end position="79"/>
    </location>
</feature>
<reference evidence="3" key="1">
    <citation type="journal article" date="2014" name="PLoS ONE">
        <title>Transcriptome-Based Identification of ABC Transporters in the Western Tarnished Plant Bug Lygus hesperus.</title>
        <authorList>
            <person name="Hull J.J."/>
            <person name="Chaney K."/>
            <person name="Geib S.M."/>
            <person name="Fabrick J.A."/>
            <person name="Brent C.S."/>
            <person name="Walsh D."/>
            <person name="Lavine L.C."/>
        </authorList>
    </citation>
    <scope>NUCLEOTIDE SEQUENCE</scope>
</reference>
<protein>
    <submittedName>
        <fullName evidence="3">Longitudinals lacking protein, isoforms N/O/W/X/Y</fullName>
    </submittedName>
</protein>
<gene>
    <name evidence="3" type="primary">lola_0</name>
    <name evidence="3" type="ORF">CM83_8496</name>
</gene>
<evidence type="ECO:0000256" key="1">
    <source>
        <dbReference type="PROSITE-ProRule" id="PRU00042"/>
    </source>
</evidence>
<dbReference type="PROSITE" id="PS00028">
    <property type="entry name" value="ZINC_FINGER_C2H2_1"/>
    <property type="match status" value="1"/>
</dbReference>
<dbReference type="InterPro" id="IPR013087">
    <property type="entry name" value="Znf_C2H2_type"/>
</dbReference>
<name>A0A0A9X3V5_LYGHE</name>
<dbReference type="Gene3D" id="3.30.160.60">
    <property type="entry name" value="Classic Zinc Finger"/>
    <property type="match status" value="1"/>
</dbReference>
<dbReference type="InterPro" id="IPR036236">
    <property type="entry name" value="Znf_C2H2_sf"/>
</dbReference>
<dbReference type="EMBL" id="GBHO01031819">
    <property type="protein sequence ID" value="JAG11785.1"/>
    <property type="molecule type" value="Transcribed_RNA"/>
</dbReference>
<dbReference type="PROSITE" id="PS50157">
    <property type="entry name" value="ZINC_FINGER_C2H2_2"/>
    <property type="match status" value="1"/>
</dbReference>
<evidence type="ECO:0000259" key="2">
    <source>
        <dbReference type="PROSITE" id="PS50157"/>
    </source>
</evidence>
<organism evidence="3">
    <name type="scientific">Lygus hesperus</name>
    <name type="common">Western plant bug</name>
    <dbReference type="NCBI Taxonomy" id="30085"/>
    <lineage>
        <taxon>Eukaryota</taxon>
        <taxon>Metazoa</taxon>
        <taxon>Ecdysozoa</taxon>
        <taxon>Arthropoda</taxon>
        <taxon>Hexapoda</taxon>
        <taxon>Insecta</taxon>
        <taxon>Pterygota</taxon>
        <taxon>Neoptera</taxon>
        <taxon>Paraneoptera</taxon>
        <taxon>Hemiptera</taxon>
        <taxon>Heteroptera</taxon>
        <taxon>Panheteroptera</taxon>
        <taxon>Cimicomorpha</taxon>
        <taxon>Miridae</taxon>
        <taxon>Mirini</taxon>
        <taxon>Lygus</taxon>
    </lineage>
</organism>
<dbReference type="GO" id="GO:0008270">
    <property type="term" value="F:zinc ion binding"/>
    <property type="evidence" value="ECO:0007669"/>
    <property type="project" value="UniProtKB-KW"/>
</dbReference>
<accession>A0A0A9X3V5</accession>
<feature type="non-terminal residue" evidence="3">
    <location>
        <position position="1"/>
    </location>
</feature>
<reference evidence="3" key="2">
    <citation type="submission" date="2014-07" db="EMBL/GenBank/DDBJ databases">
        <authorList>
            <person name="Hull J."/>
        </authorList>
    </citation>
    <scope>NUCLEOTIDE SEQUENCE</scope>
</reference>
<sequence>LELHLLRRLRYPIVWRTSISCKAVPVSAQREKKEHRVIVLKHFHVLGVPRKYVCSSCHRSYSHARSLTKHRKFECGKHPQFTCPVCPHKCHRKENLRSHIVFRHPESI</sequence>
<dbReference type="SUPFAM" id="SSF57667">
    <property type="entry name" value="beta-beta-alpha zinc fingers"/>
    <property type="match status" value="2"/>
</dbReference>
<keyword evidence="1" id="KW-0479">Metal-binding</keyword>
<proteinExistence type="predicted"/>
<dbReference type="SMART" id="SM00355">
    <property type="entry name" value="ZnF_C2H2"/>
    <property type="match status" value="2"/>
</dbReference>
<evidence type="ECO:0000313" key="3">
    <source>
        <dbReference type="EMBL" id="JAG11785.1"/>
    </source>
</evidence>